<evidence type="ECO:0000313" key="2">
    <source>
        <dbReference type="EMBL" id="ODV79438.1"/>
    </source>
</evidence>
<dbReference type="RefSeq" id="XP_020064560.1">
    <property type="nucleotide sequence ID" value="XM_020207572.1"/>
</dbReference>
<feature type="compositionally biased region" description="Polar residues" evidence="1">
    <location>
        <begin position="252"/>
        <end position="265"/>
    </location>
</feature>
<feature type="compositionally biased region" description="Acidic residues" evidence="1">
    <location>
        <begin position="367"/>
        <end position="379"/>
    </location>
</feature>
<evidence type="ECO:0000256" key="1">
    <source>
        <dbReference type="SAM" id="MobiDB-lite"/>
    </source>
</evidence>
<feature type="compositionally biased region" description="Low complexity" evidence="1">
    <location>
        <begin position="240"/>
        <end position="251"/>
    </location>
</feature>
<dbReference type="OrthoDB" id="4026747at2759"/>
<feature type="compositionally biased region" description="Basic and acidic residues" evidence="1">
    <location>
        <begin position="351"/>
        <end position="361"/>
    </location>
</feature>
<evidence type="ECO:0008006" key="4">
    <source>
        <dbReference type="Google" id="ProtNLM"/>
    </source>
</evidence>
<feature type="region of interest" description="Disordered" evidence="1">
    <location>
        <begin position="88"/>
        <end position="429"/>
    </location>
</feature>
<feature type="compositionally biased region" description="Polar residues" evidence="1">
    <location>
        <begin position="341"/>
        <end position="350"/>
    </location>
</feature>
<dbReference type="GeneID" id="30981709"/>
<dbReference type="AlphaFoldDB" id="A0A1E4SIW5"/>
<gene>
    <name evidence="2" type="ORF">CANTADRAFT_258963</name>
</gene>
<sequence length="810" mass="89754">MESIDISFNYGKHLEESLVRLWKLTRNDLIRSKFASVERLNNRSWRILSRKVLKKTSKEQSSEVDAQKPLHDSITDLSKDSLSDLAPKQSQFLSDRPSLFSHSSNLSLHSNRKSTNNSSLESYNPKNNPIPDSEEDDDDYDISDISDISEEEEDEDEPVSPDQSSPHPEFVNNQLTDQTKAHSSHSSHKTPEQFSSQNGEIPRSPVTSSHLSQLARSRAASSAQAPPLGRSRTSFVRGFSPSQVSISPASSLTSKRQGSTVSKSSLTHEEPLQPHPQPPQSLFNQSASERNSNRGSQAVSSRASLSTQSGQTGDTNQPPIKRHNSLFNNFQIQFKKDEPSTTHSSITQSLREPDSESKDDGYSSTDISEDEDDYSDDEIVAIQPKEAPDEFVLKRDRKSSNATQMTTDNDSEWLSVSSEDDDLKSEEPKFHPLQFNKIPTMTKNISNSSTSTDILPVELNDSQKHRKRNSSPAITTKPRSLLSGLFLNELAAQNQQNSHISPKPVLKRSSTTGVITFDQFKNGNRLGSVTELASNSKRPYIMFTKKYPSSTDISKNYPHFHNNSVKKDIVQEDLKSNDDDDDSVMGKQKSIVGISDFNATASSSTSMVNEDMESSGSIHHTSPEPVSSHAILSSSLKMSGSMTNNSIRSLLSKSSLNITKLYNNSKSMFGRYDGRDERNGEESKEEDKPSEPKVSIPVPAEKFDSPKLGSPHSMSTPITATPAKSLNDDLSLFKEGNQETADNINGIKLSPKSTRRSMLSTELSNSLKESIIIDYKLGKIPLPKKVFGPNYEGMPDIGEVDANDYHSKGW</sequence>
<dbReference type="EMBL" id="KV453912">
    <property type="protein sequence ID" value="ODV79438.1"/>
    <property type="molecule type" value="Genomic_DNA"/>
</dbReference>
<dbReference type="Proteomes" id="UP000094285">
    <property type="component" value="Unassembled WGS sequence"/>
</dbReference>
<keyword evidence="3" id="KW-1185">Reference proteome</keyword>
<organism evidence="2 3">
    <name type="scientific">Suhomyces tanzawaensis NRRL Y-17324</name>
    <dbReference type="NCBI Taxonomy" id="984487"/>
    <lineage>
        <taxon>Eukaryota</taxon>
        <taxon>Fungi</taxon>
        <taxon>Dikarya</taxon>
        <taxon>Ascomycota</taxon>
        <taxon>Saccharomycotina</taxon>
        <taxon>Pichiomycetes</taxon>
        <taxon>Debaryomycetaceae</taxon>
        <taxon>Suhomyces</taxon>
    </lineage>
</organism>
<feature type="compositionally biased region" description="Polar residues" evidence="1">
    <location>
        <begin position="712"/>
        <end position="722"/>
    </location>
</feature>
<feature type="compositionally biased region" description="Low complexity" evidence="1">
    <location>
        <begin position="208"/>
        <end position="225"/>
    </location>
</feature>
<feature type="compositionally biased region" description="Polar residues" evidence="1">
    <location>
        <begin position="400"/>
        <end position="417"/>
    </location>
</feature>
<accession>A0A1E4SIW5</accession>
<feature type="compositionally biased region" description="Basic and acidic residues" evidence="1">
    <location>
        <begin position="672"/>
        <end position="691"/>
    </location>
</feature>
<name>A0A1E4SIW5_9ASCO</name>
<feature type="compositionally biased region" description="Low complexity" evidence="1">
    <location>
        <begin position="98"/>
        <end position="109"/>
    </location>
</feature>
<reference evidence="3" key="1">
    <citation type="submission" date="2016-05" db="EMBL/GenBank/DDBJ databases">
        <title>Comparative genomics of biotechnologically important yeasts.</title>
        <authorList>
            <consortium name="DOE Joint Genome Institute"/>
            <person name="Riley R."/>
            <person name="Haridas S."/>
            <person name="Wolfe K.H."/>
            <person name="Lopes M.R."/>
            <person name="Hittinger C.T."/>
            <person name="Goker M."/>
            <person name="Salamov A."/>
            <person name="Wisecaver J."/>
            <person name="Long T.M."/>
            <person name="Aerts A.L."/>
            <person name="Barry K."/>
            <person name="Choi C."/>
            <person name="Clum A."/>
            <person name="Coughlan A.Y."/>
            <person name="Deshpande S."/>
            <person name="Douglass A.P."/>
            <person name="Hanson S.J."/>
            <person name="Klenk H.-P."/>
            <person name="Labutti K."/>
            <person name="Lapidus A."/>
            <person name="Lindquist E."/>
            <person name="Lipzen A."/>
            <person name="Meier-Kolthoff J.P."/>
            <person name="Ohm R.A."/>
            <person name="Otillar R.P."/>
            <person name="Pangilinan J."/>
            <person name="Peng Y."/>
            <person name="Rokas A."/>
            <person name="Rosa C.A."/>
            <person name="Scheuner C."/>
            <person name="Sibirny A.A."/>
            <person name="Slot J.C."/>
            <person name="Stielow J.B."/>
            <person name="Sun H."/>
            <person name="Kurtzman C.P."/>
            <person name="Blackwell M."/>
            <person name="Grigoriev I.V."/>
            <person name="Jeffries T.W."/>
        </authorList>
    </citation>
    <scope>NUCLEOTIDE SEQUENCE [LARGE SCALE GENOMIC DNA]</scope>
    <source>
        <strain evidence="3">NRRL Y-17324</strain>
    </source>
</reference>
<feature type="compositionally biased region" description="Polar residues" evidence="1">
    <location>
        <begin position="113"/>
        <end position="127"/>
    </location>
</feature>
<feature type="compositionally biased region" description="Polar residues" evidence="1">
    <location>
        <begin position="281"/>
        <end position="318"/>
    </location>
</feature>
<feature type="compositionally biased region" description="Polar residues" evidence="1">
    <location>
        <begin position="602"/>
        <end position="620"/>
    </location>
</feature>
<protein>
    <recommendedName>
        <fullName evidence="4">Nitrogen regulatory protein areA GATA-like domain-containing protein</fullName>
    </recommendedName>
</protein>
<proteinExistence type="predicted"/>
<evidence type="ECO:0000313" key="3">
    <source>
        <dbReference type="Proteomes" id="UP000094285"/>
    </source>
</evidence>
<feature type="compositionally biased region" description="Acidic residues" evidence="1">
    <location>
        <begin position="132"/>
        <end position="159"/>
    </location>
</feature>
<feature type="region of interest" description="Disordered" evidence="1">
    <location>
        <begin position="602"/>
        <end position="629"/>
    </location>
</feature>
<feature type="region of interest" description="Disordered" evidence="1">
    <location>
        <begin position="667"/>
        <end position="722"/>
    </location>
</feature>